<dbReference type="Pfam" id="PF26551">
    <property type="entry name" value="DUF8180"/>
    <property type="match status" value="1"/>
</dbReference>
<accession>A0A497E6X3</accession>
<organism evidence="3 4">
    <name type="scientific">Aerophobetes bacterium</name>
    <dbReference type="NCBI Taxonomy" id="2030807"/>
    <lineage>
        <taxon>Bacteria</taxon>
        <taxon>Candidatus Aerophobota</taxon>
    </lineage>
</organism>
<evidence type="ECO:0000259" key="2">
    <source>
        <dbReference type="Pfam" id="PF26551"/>
    </source>
</evidence>
<sequence length="74" mass="9011">MKKDIEKMKLLLPHWIKHNEEHTDEYKRWLERIRKDVSEDIVKNLEKAIQLMEESNKYLKSTLDEMKKKAANLS</sequence>
<evidence type="ECO:0000313" key="4">
    <source>
        <dbReference type="Proteomes" id="UP000279422"/>
    </source>
</evidence>
<gene>
    <name evidence="3" type="ORF">DRJ00_03795</name>
</gene>
<feature type="domain" description="DUF8180" evidence="2">
    <location>
        <begin position="8"/>
        <end position="66"/>
    </location>
</feature>
<reference evidence="3 4" key="1">
    <citation type="submission" date="2018-06" db="EMBL/GenBank/DDBJ databases">
        <title>Extensive metabolic versatility and redundancy in microbially diverse, dynamic hydrothermal sediments.</title>
        <authorList>
            <person name="Dombrowski N."/>
            <person name="Teske A."/>
            <person name="Baker B.J."/>
        </authorList>
    </citation>
    <scope>NUCLEOTIDE SEQUENCE [LARGE SCALE GENOMIC DNA]</scope>
    <source>
        <strain evidence="3">B47_G16</strain>
    </source>
</reference>
<evidence type="ECO:0000313" key="3">
    <source>
        <dbReference type="EMBL" id="RLE09594.1"/>
    </source>
</evidence>
<evidence type="ECO:0000256" key="1">
    <source>
        <dbReference type="SAM" id="Coils"/>
    </source>
</evidence>
<comment type="caution">
    <text evidence="3">The sequence shown here is derived from an EMBL/GenBank/DDBJ whole genome shotgun (WGS) entry which is preliminary data.</text>
</comment>
<name>A0A497E6X3_UNCAE</name>
<dbReference type="InterPro" id="IPR058493">
    <property type="entry name" value="DUF8180"/>
</dbReference>
<keyword evidence="1" id="KW-0175">Coiled coil</keyword>
<protein>
    <recommendedName>
        <fullName evidence="2">DUF8180 domain-containing protein</fullName>
    </recommendedName>
</protein>
<feature type="coiled-coil region" evidence="1">
    <location>
        <begin position="35"/>
        <end position="69"/>
    </location>
</feature>
<dbReference type="EMBL" id="QMPZ01000038">
    <property type="protein sequence ID" value="RLE09594.1"/>
    <property type="molecule type" value="Genomic_DNA"/>
</dbReference>
<dbReference type="AlphaFoldDB" id="A0A497E6X3"/>
<dbReference type="Proteomes" id="UP000279422">
    <property type="component" value="Unassembled WGS sequence"/>
</dbReference>
<proteinExistence type="predicted"/>